<dbReference type="SUPFAM" id="SSF56752">
    <property type="entry name" value="D-aminoacid aminotransferase-like PLP-dependent enzymes"/>
    <property type="match status" value="1"/>
</dbReference>
<name>A0ABY4TUY3_9SPHN</name>
<sequence>MLNDDMPFVLLDDLRPSGGPARLYRAPIEIIVAADMASVPPALARLRAALAEGRHAAGYMAYEAGFALEPGLAGIETVAPEGPLVWCGVFEGVTLLSPGEVAAWLPDPAGAYAGAPVPRIDADAYRAAFARVADYIVAGDIYQANLSFRADVPFAGHPAALYARLRTAGSGGWGGIVGTGDAWLLSTSPELFFTLEGGALTARPMKGTAPRGRTAVEDRDRIAALVADPKERAENLMIVDLLRNDLSRIAEAGSVAVPALFEVETYPTLHTLTSTVTARIAEGRDAIDVIAATFPCGSITGAPKIRAMGIIAEVEGDARGAYTGSMGWLAPDGDAAFNVLIRTLSIRDGRASVGLGSAVVADSRADGEWAECLAKGGFVTRDMPVFDLIETMFCGADGGVRYRAAHLARLRASAQALGFAWGDVDAALDAAVAGLGEDCRLRLLLSRDGTTAIETAPLPPPMPNPVEVALAPLPVAPDDFRLRHKTTDRAFYDDARTAAGAPEVVFVDRDGFLTEGSFTTAFVERDGRLLTPPLGRGLLPGVLRRVLIDEGRAVEAELTPADLAGGFLIGNSLRGLMPARLQAAGLSRTAAP</sequence>
<dbReference type="PRINTS" id="PR00095">
    <property type="entry name" value="ANTSNTHASEI"/>
</dbReference>
<proteinExistence type="predicted"/>
<dbReference type="Pfam" id="PF00425">
    <property type="entry name" value="Chorismate_bind"/>
    <property type="match status" value="1"/>
</dbReference>
<accession>A0ABY4TUY3</accession>
<dbReference type="InterPro" id="IPR015890">
    <property type="entry name" value="Chorismate_C"/>
</dbReference>
<gene>
    <name evidence="3" type="primary">pabB</name>
    <name evidence="3" type="ORF">M9980_02940</name>
</gene>
<dbReference type="EMBL" id="CP098401">
    <property type="protein sequence ID" value="URW76200.1"/>
    <property type="molecule type" value="Genomic_DNA"/>
</dbReference>
<keyword evidence="3" id="KW-0808">Transferase</keyword>
<dbReference type="GO" id="GO:0046820">
    <property type="term" value="F:4-amino-4-deoxychorismate synthase activity"/>
    <property type="evidence" value="ECO:0007669"/>
    <property type="project" value="UniProtKB-EC"/>
</dbReference>
<dbReference type="Gene3D" id="3.30.470.10">
    <property type="match status" value="1"/>
</dbReference>
<dbReference type="SUPFAM" id="SSF56322">
    <property type="entry name" value="ADC synthase"/>
    <property type="match status" value="1"/>
</dbReference>
<dbReference type="Gene3D" id="3.60.120.10">
    <property type="entry name" value="Anthranilate synthase"/>
    <property type="match status" value="1"/>
</dbReference>
<evidence type="ECO:0000256" key="1">
    <source>
        <dbReference type="ARBA" id="ARBA00014472"/>
    </source>
</evidence>
<evidence type="ECO:0000313" key="4">
    <source>
        <dbReference type="Proteomes" id="UP001055580"/>
    </source>
</evidence>
<dbReference type="InterPro" id="IPR036038">
    <property type="entry name" value="Aminotransferase-like"/>
</dbReference>
<organism evidence="3 4">
    <name type="scientific">Sphingomonas donggukensis</name>
    <dbReference type="NCBI Taxonomy" id="2949093"/>
    <lineage>
        <taxon>Bacteria</taxon>
        <taxon>Pseudomonadati</taxon>
        <taxon>Pseudomonadota</taxon>
        <taxon>Alphaproteobacteria</taxon>
        <taxon>Sphingomonadales</taxon>
        <taxon>Sphingomonadaceae</taxon>
        <taxon>Sphingomonas</taxon>
    </lineage>
</organism>
<dbReference type="PANTHER" id="PTHR11236">
    <property type="entry name" value="AMINOBENZOATE/ANTHRANILATE SYNTHASE"/>
    <property type="match status" value="1"/>
</dbReference>
<dbReference type="InterPro" id="IPR043131">
    <property type="entry name" value="BCAT-like_N"/>
</dbReference>
<dbReference type="RefSeq" id="WP_250753154.1">
    <property type="nucleotide sequence ID" value="NZ_CP098401.1"/>
</dbReference>
<dbReference type="InterPro" id="IPR019999">
    <property type="entry name" value="Anth_synth_I-like"/>
</dbReference>
<dbReference type="Proteomes" id="UP001055580">
    <property type="component" value="Chromosome"/>
</dbReference>
<dbReference type="NCBIfam" id="TIGR00553">
    <property type="entry name" value="pabB"/>
    <property type="match status" value="1"/>
</dbReference>
<keyword evidence="4" id="KW-1185">Reference proteome</keyword>
<dbReference type="InterPro" id="IPR005801">
    <property type="entry name" value="ADC_synthase"/>
</dbReference>
<feature type="domain" description="Chorismate-utilising enzyme C-terminal" evidence="2">
    <location>
        <begin position="122"/>
        <end position="375"/>
    </location>
</feature>
<dbReference type="InterPro" id="IPR043132">
    <property type="entry name" value="BCAT-like_C"/>
</dbReference>
<evidence type="ECO:0000259" key="2">
    <source>
        <dbReference type="Pfam" id="PF00425"/>
    </source>
</evidence>
<reference evidence="3" key="1">
    <citation type="submission" date="2022-05" db="EMBL/GenBank/DDBJ databases">
        <title>Sphingomonas sp. strain RMG20 Genome sequencing and assembly.</title>
        <authorList>
            <person name="Kim I."/>
        </authorList>
    </citation>
    <scope>NUCLEOTIDE SEQUENCE</scope>
    <source>
        <strain evidence="3">RMG20</strain>
    </source>
</reference>
<dbReference type="Pfam" id="PF01063">
    <property type="entry name" value="Aminotran_4"/>
    <property type="match status" value="1"/>
</dbReference>
<keyword evidence="3" id="KW-0032">Aminotransferase</keyword>
<dbReference type="InterPro" id="IPR005802">
    <property type="entry name" value="ADC_synth_comp_1"/>
</dbReference>
<dbReference type="PANTHER" id="PTHR11236:SF50">
    <property type="entry name" value="AMINODEOXYCHORISMATE SYNTHASE COMPONENT 1"/>
    <property type="match status" value="1"/>
</dbReference>
<dbReference type="Gene3D" id="3.20.10.10">
    <property type="entry name" value="D-amino Acid Aminotransferase, subunit A, domain 2"/>
    <property type="match status" value="1"/>
</dbReference>
<dbReference type="InterPro" id="IPR001544">
    <property type="entry name" value="Aminotrans_IV"/>
</dbReference>
<evidence type="ECO:0000313" key="3">
    <source>
        <dbReference type="EMBL" id="URW76200.1"/>
    </source>
</evidence>
<protein>
    <recommendedName>
        <fullName evidence="1">Probable branched-chain-amino-acid aminotransferase</fullName>
    </recommendedName>
</protein>